<sequence length="77" mass="9026">MFLQDVDRLEDIPQIQPSTFGFDLQPTKENIVTLALTLEHNESYFKLMKVAVEGLLTYMAKERQFLQEKMENTIFQA</sequence>
<protein>
    <submittedName>
        <fullName evidence="1">Uncharacterized protein</fullName>
    </submittedName>
</protein>
<dbReference type="EMBL" id="AYKW01000023">
    <property type="protein sequence ID" value="PIL29284.1"/>
    <property type="molecule type" value="Genomic_DNA"/>
</dbReference>
<name>A0A2G8S6C5_9APHY</name>
<gene>
    <name evidence="1" type="ORF">GSI_09335</name>
</gene>
<accession>A0A2G8S6C5</accession>
<organism evidence="1 2">
    <name type="scientific">Ganoderma sinense ZZ0214-1</name>
    <dbReference type="NCBI Taxonomy" id="1077348"/>
    <lineage>
        <taxon>Eukaryota</taxon>
        <taxon>Fungi</taxon>
        <taxon>Dikarya</taxon>
        <taxon>Basidiomycota</taxon>
        <taxon>Agaricomycotina</taxon>
        <taxon>Agaricomycetes</taxon>
        <taxon>Polyporales</taxon>
        <taxon>Polyporaceae</taxon>
        <taxon>Ganoderma</taxon>
    </lineage>
</organism>
<dbReference type="OrthoDB" id="2752750at2759"/>
<evidence type="ECO:0000313" key="1">
    <source>
        <dbReference type="EMBL" id="PIL29284.1"/>
    </source>
</evidence>
<evidence type="ECO:0000313" key="2">
    <source>
        <dbReference type="Proteomes" id="UP000230002"/>
    </source>
</evidence>
<keyword evidence="2" id="KW-1185">Reference proteome</keyword>
<proteinExistence type="predicted"/>
<comment type="caution">
    <text evidence="1">The sequence shown here is derived from an EMBL/GenBank/DDBJ whole genome shotgun (WGS) entry which is preliminary data.</text>
</comment>
<reference evidence="1 2" key="1">
    <citation type="journal article" date="2015" name="Sci. Rep.">
        <title>Chromosome-level genome map provides insights into diverse defense mechanisms in the medicinal fungus Ganoderma sinense.</title>
        <authorList>
            <person name="Zhu Y."/>
            <person name="Xu J."/>
            <person name="Sun C."/>
            <person name="Zhou S."/>
            <person name="Xu H."/>
            <person name="Nelson D.R."/>
            <person name="Qian J."/>
            <person name="Song J."/>
            <person name="Luo H."/>
            <person name="Xiang L."/>
            <person name="Li Y."/>
            <person name="Xu Z."/>
            <person name="Ji A."/>
            <person name="Wang L."/>
            <person name="Lu S."/>
            <person name="Hayward A."/>
            <person name="Sun W."/>
            <person name="Li X."/>
            <person name="Schwartz D.C."/>
            <person name="Wang Y."/>
            <person name="Chen S."/>
        </authorList>
    </citation>
    <scope>NUCLEOTIDE SEQUENCE [LARGE SCALE GENOMIC DNA]</scope>
    <source>
        <strain evidence="1 2">ZZ0214-1</strain>
    </source>
</reference>
<dbReference type="AlphaFoldDB" id="A0A2G8S6C5"/>
<dbReference type="Proteomes" id="UP000230002">
    <property type="component" value="Unassembled WGS sequence"/>
</dbReference>